<evidence type="ECO:0000313" key="3">
    <source>
        <dbReference type="Proteomes" id="UP000488956"/>
    </source>
</evidence>
<name>A0A6G0KHQ1_9STRA</name>
<gene>
    <name evidence="2" type="ORF">PF010_g19475</name>
</gene>
<comment type="caution">
    <text evidence="2">The sequence shown here is derived from an EMBL/GenBank/DDBJ whole genome shotgun (WGS) entry which is preliminary data.</text>
</comment>
<organism evidence="2 3">
    <name type="scientific">Phytophthora fragariae</name>
    <dbReference type="NCBI Taxonomy" id="53985"/>
    <lineage>
        <taxon>Eukaryota</taxon>
        <taxon>Sar</taxon>
        <taxon>Stramenopiles</taxon>
        <taxon>Oomycota</taxon>
        <taxon>Peronosporomycetes</taxon>
        <taxon>Peronosporales</taxon>
        <taxon>Peronosporaceae</taxon>
        <taxon>Phytophthora</taxon>
    </lineage>
</organism>
<feature type="compositionally biased region" description="Polar residues" evidence="1">
    <location>
        <begin position="531"/>
        <end position="541"/>
    </location>
</feature>
<feature type="region of interest" description="Disordered" evidence="1">
    <location>
        <begin position="226"/>
        <end position="285"/>
    </location>
</feature>
<dbReference type="EMBL" id="QXFX01001569">
    <property type="protein sequence ID" value="KAE9088125.1"/>
    <property type="molecule type" value="Genomic_DNA"/>
</dbReference>
<reference evidence="2 3" key="1">
    <citation type="submission" date="2018-09" db="EMBL/GenBank/DDBJ databases">
        <title>Genomic investigation of the strawberry pathogen Phytophthora fragariae indicates pathogenicity is determined by transcriptional variation in three key races.</title>
        <authorList>
            <person name="Adams T.M."/>
            <person name="Armitage A.D."/>
            <person name="Sobczyk M.K."/>
            <person name="Bates H.J."/>
            <person name="Dunwell J.M."/>
            <person name="Nellist C.F."/>
            <person name="Harrison R.J."/>
        </authorList>
    </citation>
    <scope>NUCLEOTIDE SEQUENCE [LARGE SCALE GENOMIC DNA]</scope>
    <source>
        <strain evidence="2 3">ONT-3</strain>
    </source>
</reference>
<proteinExistence type="predicted"/>
<dbReference type="AlphaFoldDB" id="A0A6G0KHQ1"/>
<evidence type="ECO:0000313" key="2">
    <source>
        <dbReference type="EMBL" id="KAE9088125.1"/>
    </source>
</evidence>
<accession>A0A6G0KHQ1</accession>
<feature type="region of interest" description="Disordered" evidence="1">
    <location>
        <begin position="525"/>
        <end position="567"/>
    </location>
</feature>
<protein>
    <submittedName>
        <fullName evidence="2">Uncharacterized protein</fullName>
    </submittedName>
</protein>
<sequence>MTPPEVTVGALAFVGPTQVPVFTEFRYVRVVHLDGPKVYVKTIDPSEGGGDEDVEDPLDAGVLHRRMVANNERVHWPGSFVGKPIAFIQPDGVNMDTWVYGVVTGYSIQGDDTRLHIQHASGACKVVLREPANVIRVDWLNYVLQPGASVNSTALNAVELLATMNDMSTLCAKVRGSSPTKVSNALSVPFIPEELVTMIKPDTLAVVMVPRQHVLECALNKKGKRGSSMFVAPSGTTTRRSAKRKAASKPTQETRPRSRQKWVIDTPSDDSESEASVLLSSDEERADKLAVQRQNQVLTSRSDQPTLNTDAMEEVRGRSATTFRPTAIERQIHDAIGHSDHQGKDAQRILEYEQQVRGSHLHGTPPVLRGAYDFGFHVRGLSVMHFARVTRSTLAASAGPIVNMTDFSRKNCLQPVNVQPKFSELLDALENLRRFGRSFYNETTVEVLSSLVRFVESFGDGGDPELDTTQLLLLWANMKLCKFRGLVLSDGLSAAGRVQAEFCLQDGILSELLYDQQKAQLAALTQHMPRRSTTSGTSQPAERSVRPPKQPGTCYASYPRKARRVSA</sequence>
<evidence type="ECO:0000256" key="1">
    <source>
        <dbReference type="SAM" id="MobiDB-lite"/>
    </source>
</evidence>
<dbReference type="Proteomes" id="UP000488956">
    <property type="component" value="Unassembled WGS sequence"/>
</dbReference>